<feature type="transmembrane region" description="Helical" evidence="8">
    <location>
        <begin position="254"/>
        <end position="276"/>
    </location>
</feature>
<comment type="subcellular location">
    <subcellularLocation>
        <location evidence="1">Cell membrane</location>
        <topology evidence="1">Multi-pass membrane protein</topology>
    </subcellularLocation>
</comment>
<keyword evidence="7 8" id="KW-0472">Membrane</keyword>
<evidence type="ECO:0000256" key="7">
    <source>
        <dbReference type="ARBA" id="ARBA00023136"/>
    </source>
</evidence>
<evidence type="ECO:0000313" key="10">
    <source>
        <dbReference type="EMBL" id="GAA4265491.1"/>
    </source>
</evidence>
<dbReference type="SUPFAM" id="SSF103473">
    <property type="entry name" value="MFS general substrate transporter"/>
    <property type="match status" value="1"/>
</dbReference>
<dbReference type="InterPro" id="IPR020846">
    <property type="entry name" value="MFS_dom"/>
</dbReference>
<dbReference type="InterPro" id="IPR005829">
    <property type="entry name" value="Sugar_transporter_CS"/>
</dbReference>
<dbReference type="InterPro" id="IPR036259">
    <property type="entry name" value="MFS_trans_sf"/>
</dbReference>
<evidence type="ECO:0000256" key="3">
    <source>
        <dbReference type="ARBA" id="ARBA00022448"/>
    </source>
</evidence>
<dbReference type="PROSITE" id="PS00216">
    <property type="entry name" value="SUGAR_TRANSPORT_1"/>
    <property type="match status" value="1"/>
</dbReference>
<feature type="transmembrane region" description="Helical" evidence="8">
    <location>
        <begin position="86"/>
        <end position="106"/>
    </location>
</feature>
<dbReference type="InterPro" id="IPR011701">
    <property type="entry name" value="MFS"/>
</dbReference>
<keyword evidence="6 8" id="KW-1133">Transmembrane helix</keyword>
<dbReference type="Pfam" id="PF07690">
    <property type="entry name" value="MFS_1"/>
    <property type="match status" value="1"/>
</dbReference>
<protein>
    <submittedName>
        <fullName evidence="10">Multidrug effflux MFS transporter</fullName>
    </submittedName>
</protein>
<proteinExistence type="inferred from homology"/>
<feature type="transmembrane region" description="Helical" evidence="8">
    <location>
        <begin position="353"/>
        <end position="374"/>
    </location>
</feature>
<feature type="transmembrane region" description="Helical" evidence="8">
    <location>
        <begin position="143"/>
        <end position="162"/>
    </location>
</feature>
<evidence type="ECO:0000256" key="1">
    <source>
        <dbReference type="ARBA" id="ARBA00004651"/>
    </source>
</evidence>
<evidence type="ECO:0000256" key="5">
    <source>
        <dbReference type="ARBA" id="ARBA00022692"/>
    </source>
</evidence>
<evidence type="ECO:0000256" key="2">
    <source>
        <dbReference type="ARBA" id="ARBA00006236"/>
    </source>
</evidence>
<dbReference type="PROSITE" id="PS50850">
    <property type="entry name" value="MFS"/>
    <property type="match status" value="1"/>
</dbReference>
<evidence type="ECO:0000256" key="8">
    <source>
        <dbReference type="SAM" id="Phobius"/>
    </source>
</evidence>
<dbReference type="CDD" id="cd17320">
    <property type="entry name" value="MFS_MdfA_MDR_like"/>
    <property type="match status" value="1"/>
</dbReference>
<feature type="transmembrane region" description="Helical" evidence="8">
    <location>
        <begin position="174"/>
        <end position="194"/>
    </location>
</feature>
<accession>A0ABP8DZX5</accession>
<gene>
    <name evidence="10" type="ORF">GCM10022256_11030</name>
</gene>
<feature type="transmembrane region" description="Helical" evidence="8">
    <location>
        <begin position="112"/>
        <end position="131"/>
    </location>
</feature>
<dbReference type="InterPro" id="IPR004812">
    <property type="entry name" value="Efflux_drug-R_Bcr/CmlA"/>
</dbReference>
<feature type="transmembrane region" description="Helical" evidence="8">
    <location>
        <begin position="17"/>
        <end position="34"/>
    </location>
</feature>
<feature type="transmembrane region" description="Helical" evidence="8">
    <location>
        <begin position="222"/>
        <end position="242"/>
    </location>
</feature>
<dbReference type="Proteomes" id="UP001501594">
    <property type="component" value="Unassembled WGS sequence"/>
</dbReference>
<dbReference type="RefSeq" id="WP_344794016.1">
    <property type="nucleotide sequence ID" value="NZ_BAABAU010000001.1"/>
</dbReference>
<reference evidence="11" key="1">
    <citation type="journal article" date="2019" name="Int. J. Syst. Evol. Microbiol.">
        <title>The Global Catalogue of Microorganisms (GCM) 10K type strain sequencing project: providing services to taxonomists for standard genome sequencing and annotation.</title>
        <authorList>
            <consortium name="The Broad Institute Genomics Platform"/>
            <consortium name="The Broad Institute Genome Sequencing Center for Infectious Disease"/>
            <person name="Wu L."/>
            <person name="Ma J."/>
        </authorList>
    </citation>
    <scope>NUCLEOTIDE SEQUENCE [LARGE SCALE GENOMIC DNA]</scope>
    <source>
        <strain evidence="11">JCM 17442</strain>
    </source>
</reference>
<dbReference type="PANTHER" id="PTHR23502:SF132">
    <property type="entry name" value="POLYAMINE TRANSPORTER 2-RELATED"/>
    <property type="match status" value="1"/>
</dbReference>
<keyword evidence="3" id="KW-0813">Transport</keyword>
<name>A0ABP8DZX5_9MICO</name>
<evidence type="ECO:0000256" key="4">
    <source>
        <dbReference type="ARBA" id="ARBA00022475"/>
    </source>
</evidence>
<keyword evidence="4" id="KW-1003">Cell membrane</keyword>
<feature type="transmembrane region" description="Helical" evidence="8">
    <location>
        <begin position="288"/>
        <end position="307"/>
    </location>
</feature>
<evidence type="ECO:0000313" key="11">
    <source>
        <dbReference type="Proteomes" id="UP001501594"/>
    </source>
</evidence>
<dbReference type="EMBL" id="BAABAU010000001">
    <property type="protein sequence ID" value="GAA4265491.1"/>
    <property type="molecule type" value="Genomic_DNA"/>
</dbReference>
<feature type="transmembrane region" description="Helical" evidence="8">
    <location>
        <begin position="380"/>
        <end position="399"/>
    </location>
</feature>
<keyword evidence="5 8" id="KW-0812">Transmembrane</keyword>
<evidence type="ECO:0000256" key="6">
    <source>
        <dbReference type="ARBA" id="ARBA00022989"/>
    </source>
</evidence>
<feature type="transmembrane region" description="Helical" evidence="8">
    <location>
        <begin position="54"/>
        <end position="74"/>
    </location>
</feature>
<sequence>MTTVVHPGDALTRRQRLVYVVVLGALTALGPATIDLYLPAFPSLQSDFGVGKGIIQLTLTATTIGFALGQLLVGPWSDRVGRRVPLIVASSLHVVASIGATTAPSIEVLGLFRVLQGMGAAAGGVVAMALVRDLFGGRPLVRMLSRLALVNGLAPILAPVIGSQLLRFTSWRGIFAFLAAYGILVVAAAVFFVVETLPKERRGEAGHSTLRQRYRVLFHDRIFVGVALIGAMVFSGLFVYLASSSFLFQEVYGMSAQTYGLLFAINSLGVVFGVQASSRLAQRFGPPWILAGSTSVMITAAVLIVVFDSLHLGLLGVLVPLWFFIASCGFSFPQVQVLALVNHGKEAGTAASLLGALNFGLAGLISPVVGFIGVTTAAPMGAVMICTTAVAILSLWLLVRPRTVPDIGH</sequence>
<dbReference type="NCBIfam" id="TIGR00710">
    <property type="entry name" value="efflux_Bcr_CflA"/>
    <property type="match status" value="1"/>
</dbReference>
<feature type="domain" description="Major facilitator superfamily (MFS) profile" evidence="9">
    <location>
        <begin position="16"/>
        <end position="403"/>
    </location>
</feature>
<dbReference type="Gene3D" id="1.20.1720.10">
    <property type="entry name" value="Multidrug resistance protein D"/>
    <property type="match status" value="1"/>
</dbReference>
<feature type="transmembrane region" description="Helical" evidence="8">
    <location>
        <begin position="319"/>
        <end position="341"/>
    </location>
</feature>
<comment type="similarity">
    <text evidence="2">Belongs to the major facilitator superfamily. Bcr/CmlA family.</text>
</comment>
<organism evidence="10 11">
    <name type="scientific">Frondihabitans peucedani</name>
    <dbReference type="NCBI Taxonomy" id="598626"/>
    <lineage>
        <taxon>Bacteria</taxon>
        <taxon>Bacillati</taxon>
        <taxon>Actinomycetota</taxon>
        <taxon>Actinomycetes</taxon>
        <taxon>Micrococcales</taxon>
        <taxon>Microbacteriaceae</taxon>
        <taxon>Frondihabitans</taxon>
    </lineage>
</organism>
<evidence type="ECO:0000259" key="9">
    <source>
        <dbReference type="PROSITE" id="PS50850"/>
    </source>
</evidence>
<comment type="caution">
    <text evidence="10">The sequence shown here is derived from an EMBL/GenBank/DDBJ whole genome shotgun (WGS) entry which is preliminary data.</text>
</comment>
<dbReference type="PANTHER" id="PTHR23502">
    <property type="entry name" value="MAJOR FACILITATOR SUPERFAMILY"/>
    <property type="match status" value="1"/>
</dbReference>
<keyword evidence="11" id="KW-1185">Reference proteome</keyword>